<sequence length="332" mass="36669">MGKVRLDCAVCGEGWLVERWKLGRSLSCPHCGSTYQRAEVVSTLGPAGVSPAHASNAGSDSLPPNDLDFPEAEVSPAGGLPATVIIGLALLPYGVPIFWFLGPILTGTVPPVSIATPLALAVSTSILCLSVIYTVDWSAETRLKGVFILILLSYFGGITLFFTEKATLERLYRLGKKTEWQEFQPDKGPVYRLKVPASPEEIVDQPLKLAEMHCYQVRVPQDLLGWQIYVMGAGTPKPHPEVPGTPGWFEAAQKTLLEDGQKILKRHFQANNGFLKGYEWEIELVDTGRMRVILVYVGQGKVYYLAVEGERIDAQHPDVLRFFRSFFIPQQP</sequence>
<feature type="transmembrane region" description="Helical" evidence="1">
    <location>
        <begin position="114"/>
        <end position="133"/>
    </location>
</feature>
<dbReference type="AlphaFoldDB" id="A0A7V8VBN9"/>
<keyword evidence="1" id="KW-0472">Membrane</keyword>
<evidence type="ECO:0000313" key="3">
    <source>
        <dbReference type="Proteomes" id="UP000542342"/>
    </source>
</evidence>
<protein>
    <submittedName>
        <fullName evidence="2">Uncharacterized protein</fullName>
    </submittedName>
</protein>
<organism evidence="2 3">
    <name type="scientific">Thermogemmata fonticola</name>
    <dbReference type="NCBI Taxonomy" id="2755323"/>
    <lineage>
        <taxon>Bacteria</taxon>
        <taxon>Pseudomonadati</taxon>
        <taxon>Planctomycetota</taxon>
        <taxon>Planctomycetia</taxon>
        <taxon>Gemmatales</taxon>
        <taxon>Gemmataceae</taxon>
        <taxon>Thermogemmata</taxon>
    </lineage>
</organism>
<name>A0A7V8VBN9_9BACT</name>
<dbReference type="RefSeq" id="WP_194536461.1">
    <property type="nucleotide sequence ID" value="NZ_JACEFB010000001.1"/>
</dbReference>
<proteinExistence type="predicted"/>
<accession>A0A7V8VBN9</accession>
<dbReference type="Proteomes" id="UP000542342">
    <property type="component" value="Unassembled WGS sequence"/>
</dbReference>
<comment type="caution">
    <text evidence="2">The sequence shown here is derived from an EMBL/GenBank/DDBJ whole genome shotgun (WGS) entry which is preliminary data.</text>
</comment>
<feature type="transmembrane region" description="Helical" evidence="1">
    <location>
        <begin position="145"/>
        <end position="163"/>
    </location>
</feature>
<evidence type="ECO:0000256" key="1">
    <source>
        <dbReference type="SAM" id="Phobius"/>
    </source>
</evidence>
<evidence type="ECO:0000313" key="2">
    <source>
        <dbReference type="EMBL" id="MBA2225060.1"/>
    </source>
</evidence>
<keyword evidence="1" id="KW-1133">Transmembrane helix</keyword>
<feature type="transmembrane region" description="Helical" evidence="1">
    <location>
        <begin position="80"/>
        <end position="102"/>
    </location>
</feature>
<keyword evidence="3" id="KW-1185">Reference proteome</keyword>
<keyword evidence="1" id="KW-0812">Transmembrane</keyword>
<gene>
    <name evidence="2" type="ORF">H0921_02675</name>
</gene>
<reference evidence="2 3" key="1">
    <citation type="submission" date="2020-07" db="EMBL/GenBank/DDBJ databases">
        <title>Thermogemmata thermophila gen. nov., sp. nov., a novel moderate thermophilic planctomycete from a Kamchatka hot spring.</title>
        <authorList>
            <person name="Elcheninov A.G."/>
            <person name="Podosokorskaya O.A."/>
            <person name="Kovaleva O.L."/>
            <person name="Novikov A."/>
            <person name="Bonch-Osmolovskaya E.A."/>
            <person name="Toshchakov S.V."/>
            <person name="Kublanov I.V."/>
        </authorList>
    </citation>
    <scope>NUCLEOTIDE SEQUENCE [LARGE SCALE GENOMIC DNA]</scope>
    <source>
        <strain evidence="2 3">2918</strain>
    </source>
</reference>
<dbReference type="EMBL" id="JACEFB010000001">
    <property type="protein sequence ID" value="MBA2225060.1"/>
    <property type="molecule type" value="Genomic_DNA"/>
</dbReference>